<dbReference type="GO" id="GO:0005886">
    <property type="term" value="C:plasma membrane"/>
    <property type="evidence" value="ECO:0007669"/>
    <property type="project" value="UniProtKB-SubCell"/>
</dbReference>
<feature type="transmembrane region" description="Helical" evidence="9">
    <location>
        <begin position="423"/>
        <end position="442"/>
    </location>
</feature>
<keyword evidence="3" id="KW-1003">Cell membrane</keyword>
<dbReference type="InterPro" id="IPR013014">
    <property type="entry name" value="PTS_EIIC_2"/>
</dbReference>
<keyword evidence="12" id="KW-1185">Reference proteome</keyword>
<feature type="transmembrane region" description="Helical" evidence="9">
    <location>
        <begin position="80"/>
        <end position="113"/>
    </location>
</feature>
<feature type="transmembrane region" description="Helical" evidence="9">
    <location>
        <begin position="40"/>
        <end position="60"/>
    </location>
</feature>
<evidence type="ECO:0000256" key="9">
    <source>
        <dbReference type="SAM" id="Phobius"/>
    </source>
</evidence>
<keyword evidence="6 9" id="KW-0812">Transmembrane</keyword>
<keyword evidence="5" id="KW-0598">Phosphotransferase system</keyword>
<dbReference type="GO" id="GO:0009401">
    <property type="term" value="P:phosphoenolpyruvate-dependent sugar phosphotransferase system"/>
    <property type="evidence" value="ECO:0007669"/>
    <property type="project" value="UniProtKB-KW"/>
</dbReference>
<dbReference type="PIRSF" id="PIRSF006304">
    <property type="entry name" value="GatC"/>
    <property type="match status" value="1"/>
</dbReference>
<comment type="subcellular location">
    <subcellularLocation>
        <location evidence="1">Cell membrane</location>
        <topology evidence="1">Multi-pass membrane protein</topology>
    </subcellularLocation>
</comment>
<accession>A0A7G9RE41</accession>
<feature type="transmembrane region" description="Helical" evidence="9">
    <location>
        <begin position="217"/>
        <end position="239"/>
    </location>
</feature>
<keyword evidence="7 9" id="KW-1133">Transmembrane helix</keyword>
<dbReference type="InterPro" id="IPR013853">
    <property type="entry name" value="EIIC-GAT"/>
</dbReference>
<evidence type="ECO:0000256" key="5">
    <source>
        <dbReference type="ARBA" id="ARBA00022683"/>
    </source>
</evidence>
<proteinExistence type="predicted"/>
<feature type="transmembrane region" description="Helical" evidence="9">
    <location>
        <begin position="364"/>
        <end position="385"/>
    </location>
</feature>
<dbReference type="GO" id="GO:0015577">
    <property type="term" value="F:galactitol transmembrane transporter activity"/>
    <property type="evidence" value="ECO:0007669"/>
    <property type="project" value="InterPro"/>
</dbReference>
<organism evidence="11 12">
    <name type="scientific">Nocardioides mesophilus</name>
    <dbReference type="NCBI Taxonomy" id="433659"/>
    <lineage>
        <taxon>Bacteria</taxon>
        <taxon>Bacillati</taxon>
        <taxon>Actinomycetota</taxon>
        <taxon>Actinomycetes</taxon>
        <taxon>Propionibacteriales</taxon>
        <taxon>Nocardioidaceae</taxon>
        <taxon>Nocardioides</taxon>
    </lineage>
</organism>
<evidence type="ECO:0000256" key="3">
    <source>
        <dbReference type="ARBA" id="ARBA00022475"/>
    </source>
</evidence>
<dbReference type="PROSITE" id="PS51104">
    <property type="entry name" value="PTS_EIIC_TYPE_2"/>
    <property type="match status" value="1"/>
</dbReference>
<evidence type="ECO:0000256" key="7">
    <source>
        <dbReference type="ARBA" id="ARBA00022989"/>
    </source>
</evidence>
<dbReference type="KEGG" id="nmes:H9L09_05585"/>
<dbReference type="EMBL" id="CP060713">
    <property type="protein sequence ID" value="QNN53866.1"/>
    <property type="molecule type" value="Genomic_DNA"/>
</dbReference>
<evidence type="ECO:0000256" key="8">
    <source>
        <dbReference type="ARBA" id="ARBA00023136"/>
    </source>
</evidence>
<dbReference type="Pfam" id="PF03611">
    <property type="entry name" value="EIIC-GAT"/>
    <property type="match status" value="1"/>
</dbReference>
<dbReference type="InterPro" id="IPR004703">
    <property type="entry name" value="PTS_sugar-sp_permease"/>
</dbReference>
<keyword evidence="2" id="KW-0813">Transport</keyword>
<dbReference type="AlphaFoldDB" id="A0A7G9RE41"/>
<name>A0A7G9RE41_9ACTN</name>
<dbReference type="Proteomes" id="UP000515947">
    <property type="component" value="Chromosome"/>
</dbReference>
<keyword evidence="8 9" id="KW-0472">Membrane</keyword>
<feature type="transmembrane region" description="Helical" evidence="9">
    <location>
        <begin position="336"/>
        <end position="357"/>
    </location>
</feature>
<keyword evidence="4 11" id="KW-0762">Sugar transport</keyword>
<feature type="transmembrane region" description="Helical" evidence="9">
    <location>
        <begin position="178"/>
        <end position="197"/>
    </location>
</feature>
<reference evidence="11 12" key="1">
    <citation type="submission" date="2020-08" db="EMBL/GenBank/DDBJ databases">
        <title>Genome sequence of Nocardioides mesophilus KACC 16243T.</title>
        <authorList>
            <person name="Hyun D.-W."/>
            <person name="Bae J.-W."/>
        </authorList>
    </citation>
    <scope>NUCLEOTIDE SEQUENCE [LARGE SCALE GENOMIC DNA]</scope>
    <source>
        <strain evidence="11 12">KACC 16243</strain>
    </source>
</reference>
<gene>
    <name evidence="11" type="ORF">H9L09_05585</name>
</gene>
<dbReference type="RefSeq" id="WP_187579710.1">
    <property type="nucleotide sequence ID" value="NZ_CP060713.1"/>
</dbReference>
<evidence type="ECO:0000313" key="11">
    <source>
        <dbReference type="EMBL" id="QNN53866.1"/>
    </source>
</evidence>
<feature type="transmembrane region" description="Helical" evidence="9">
    <location>
        <begin position="125"/>
        <end position="158"/>
    </location>
</feature>
<evidence type="ECO:0000256" key="4">
    <source>
        <dbReference type="ARBA" id="ARBA00022597"/>
    </source>
</evidence>
<sequence length="467" mass="48561">METVSAYLNDLGASVALPVLITIFAMVLGQKFGRALRSGLLIGVGFVGINLVIGLLFGSVSPVAEALAARFNVDLSIVDVGWPSSAAIAFGSSIGAIIIPVCLVLNVVLLLTGLTRTFDIDLWNYWHFALSGALVAAITDSFWLGIVAAGTAMVITLALADWSAPLVQKYFNFPDISFPHGTSAPYVLFALPLNWLFDRTPGLRSLKADPDSIQRRFGIFGETLFLGFGIGLLLGLFGYGIDDPRADSIAILQLAVSIAAIMVILPRMVSILMEGLIPVSEAAREFVQRRFPGRKFYIGLDSALAVGQPAVIATSLLLVPLTLVAAVALAPLGNKVLPLVDLATIPFIVAIMVPIFGGNIIRSVIGGLIVIGGGLFIATGVAATFTSVALDSGFKDTQGASQVSSLVDGANPLTGALFGAAKLGSVAVGVAAVLSLVFALVVRRIVMARDRAEAETEAAGATAVQTA</sequence>
<feature type="transmembrane region" description="Helical" evidence="9">
    <location>
        <begin position="298"/>
        <end position="330"/>
    </location>
</feature>
<evidence type="ECO:0000259" key="10">
    <source>
        <dbReference type="PROSITE" id="PS51104"/>
    </source>
</evidence>
<evidence type="ECO:0000256" key="1">
    <source>
        <dbReference type="ARBA" id="ARBA00004651"/>
    </source>
</evidence>
<dbReference type="PANTHER" id="PTHR37324">
    <property type="entry name" value="PTS SYSTEM GALACTITOL-SPECIFIC EIIC COMPONENT"/>
    <property type="match status" value="1"/>
</dbReference>
<dbReference type="PANTHER" id="PTHR37324:SF2">
    <property type="entry name" value="PTS SYSTEM GALACTITOL-SPECIFIC EIIC COMPONENT"/>
    <property type="match status" value="1"/>
</dbReference>
<feature type="transmembrane region" description="Helical" evidence="9">
    <location>
        <begin position="6"/>
        <end position="28"/>
    </location>
</feature>
<evidence type="ECO:0000313" key="12">
    <source>
        <dbReference type="Proteomes" id="UP000515947"/>
    </source>
</evidence>
<feature type="domain" description="PTS EIIC type-2" evidence="10">
    <location>
        <begin position="5"/>
        <end position="449"/>
    </location>
</feature>
<protein>
    <submittedName>
        <fullName evidence="11">PTS sugar transporter subunit IIC</fullName>
    </submittedName>
</protein>
<feature type="transmembrane region" description="Helical" evidence="9">
    <location>
        <begin position="251"/>
        <end position="277"/>
    </location>
</feature>
<evidence type="ECO:0000256" key="2">
    <source>
        <dbReference type="ARBA" id="ARBA00022448"/>
    </source>
</evidence>
<evidence type="ECO:0000256" key="6">
    <source>
        <dbReference type="ARBA" id="ARBA00022692"/>
    </source>
</evidence>